<dbReference type="Pfam" id="PF05701">
    <property type="entry name" value="WEMBL"/>
    <property type="match status" value="1"/>
</dbReference>
<dbReference type="GO" id="GO:0005829">
    <property type="term" value="C:cytosol"/>
    <property type="evidence" value="ECO:0007669"/>
    <property type="project" value="TreeGrafter"/>
</dbReference>
<gene>
    <name evidence="5" type="ORF">Cni_G26295</name>
</gene>
<dbReference type="EMBL" id="CP136897">
    <property type="protein sequence ID" value="WOL17502.1"/>
    <property type="molecule type" value="Genomic_DNA"/>
</dbReference>
<feature type="coiled-coil region" evidence="3">
    <location>
        <begin position="268"/>
        <end position="349"/>
    </location>
</feature>
<sequence>MTRKGDMGATSRQNSFDSKAEIDTRAPFASVKAAVSLFGEVASTGRKSKPTSVESPNSKETQLHLAKRELIKYKEQLKNAESTRIQAITELERAKKTVEELTNKLNIINESKNLALAATENAKNQTRKLDVNSIDNTDMDSSWEQELQNAREQYAVAIMELDAAKQELRKIKMDCEALMETKLSSIQQEAEAKKLFESNSQKVAQLPKEIEVAKESLMLMRIAIEQAQQEESNILAEKASIEQTYKQALEANGHKLACLKKEFDPAVRKNLEAKLTETSAEIAAVRKEMKQSMTTTDAEFVLTATAALDCAKETLQKLAEEECSLVSLVDSLKAELEAARIEHAELNKMDAETESVVSTLHLKLQKCKADLDAAMAAELKAMSPSDVLLPTLQQLSSQTQKALHEAEEMKKSADELRGEAEEARNALAEAEKKLQVALRDAEEAKAIESRAIDLMIKDLSEKENVAQASTSESGPNITISKEEYESLTRKMESSEKLSEMNVAAVVAEVELVKASENEAIKKLEAVQKEMEEIERATEEALNRAEMAEAAKKVVERELRRWREKEHARADTTSNKADTQLSSEGSSSKPGHGAKPEEKTEETRKFSRPISRKSFIPNIGGFFHRKKSLSASSSQPYNPDEKAI</sequence>
<comment type="similarity">
    <text evidence="1">Belongs to the WEB family.</text>
</comment>
<dbReference type="PANTHER" id="PTHR32054:SF3">
    <property type="entry name" value="HEAVY CHAIN, PUTATIVE, EXPRESSED-RELATED"/>
    <property type="match status" value="1"/>
</dbReference>
<keyword evidence="6" id="KW-1185">Reference proteome</keyword>
<accession>A0AAQ3KYR3</accession>
<dbReference type="AlphaFoldDB" id="A0AAQ3KYR3"/>
<evidence type="ECO:0000313" key="5">
    <source>
        <dbReference type="EMBL" id="WOL17502.1"/>
    </source>
</evidence>
<feature type="compositionally biased region" description="Polar residues" evidence="4">
    <location>
        <begin position="570"/>
        <end position="588"/>
    </location>
</feature>
<evidence type="ECO:0008006" key="7">
    <source>
        <dbReference type="Google" id="ProtNLM"/>
    </source>
</evidence>
<feature type="coiled-coil region" evidence="3">
    <location>
        <begin position="392"/>
        <end position="447"/>
    </location>
</feature>
<evidence type="ECO:0000256" key="2">
    <source>
        <dbReference type="ARBA" id="ARBA00023054"/>
    </source>
</evidence>
<evidence type="ECO:0000256" key="3">
    <source>
        <dbReference type="SAM" id="Coils"/>
    </source>
</evidence>
<evidence type="ECO:0000256" key="4">
    <source>
        <dbReference type="SAM" id="MobiDB-lite"/>
    </source>
</evidence>
<dbReference type="GO" id="GO:0009904">
    <property type="term" value="P:chloroplast accumulation movement"/>
    <property type="evidence" value="ECO:0007669"/>
    <property type="project" value="TreeGrafter"/>
</dbReference>
<proteinExistence type="inferred from homology"/>
<feature type="compositionally biased region" description="Polar residues" evidence="4">
    <location>
        <begin position="50"/>
        <end position="60"/>
    </location>
</feature>
<feature type="coiled-coil region" evidence="3">
    <location>
        <begin position="210"/>
        <end position="244"/>
    </location>
</feature>
<organism evidence="5 6">
    <name type="scientific">Canna indica</name>
    <name type="common">Indian-shot</name>
    <dbReference type="NCBI Taxonomy" id="4628"/>
    <lineage>
        <taxon>Eukaryota</taxon>
        <taxon>Viridiplantae</taxon>
        <taxon>Streptophyta</taxon>
        <taxon>Embryophyta</taxon>
        <taxon>Tracheophyta</taxon>
        <taxon>Spermatophyta</taxon>
        <taxon>Magnoliopsida</taxon>
        <taxon>Liliopsida</taxon>
        <taxon>Zingiberales</taxon>
        <taxon>Cannaceae</taxon>
        <taxon>Canna</taxon>
    </lineage>
</organism>
<keyword evidence="2 3" id="KW-0175">Coiled coil</keyword>
<evidence type="ECO:0000256" key="1">
    <source>
        <dbReference type="ARBA" id="ARBA00005485"/>
    </source>
</evidence>
<dbReference type="InterPro" id="IPR008545">
    <property type="entry name" value="Web"/>
</dbReference>
<name>A0AAQ3KYR3_9LILI</name>
<dbReference type="PANTHER" id="PTHR32054">
    <property type="entry name" value="HEAVY CHAIN, PUTATIVE, EXPRESSED-RELATED-RELATED"/>
    <property type="match status" value="1"/>
</dbReference>
<reference evidence="5 6" key="1">
    <citation type="submission" date="2023-10" db="EMBL/GenBank/DDBJ databases">
        <title>Chromosome-scale genome assembly provides insights into flower coloration mechanisms of Canna indica.</title>
        <authorList>
            <person name="Li C."/>
        </authorList>
    </citation>
    <scope>NUCLEOTIDE SEQUENCE [LARGE SCALE GENOMIC DNA]</scope>
    <source>
        <tissue evidence="5">Flower</tissue>
    </source>
</reference>
<dbReference type="GO" id="GO:0009903">
    <property type="term" value="P:chloroplast avoidance movement"/>
    <property type="evidence" value="ECO:0007669"/>
    <property type="project" value="TreeGrafter"/>
</dbReference>
<feature type="region of interest" description="Disordered" evidence="4">
    <location>
        <begin position="561"/>
        <end position="643"/>
    </location>
</feature>
<feature type="region of interest" description="Disordered" evidence="4">
    <location>
        <begin position="42"/>
        <end position="61"/>
    </location>
</feature>
<evidence type="ECO:0000313" key="6">
    <source>
        <dbReference type="Proteomes" id="UP001327560"/>
    </source>
</evidence>
<protein>
    <recommendedName>
        <fullName evidence="7">WEB family protein</fullName>
    </recommendedName>
</protein>
<feature type="compositionally biased region" description="Basic and acidic residues" evidence="4">
    <location>
        <begin position="593"/>
        <end position="604"/>
    </location>
</feature>
<feature type="coiled-coil region" evidence="3">
    <location>
        <begin position="147"/>
        <end position="181"/>
    </location>
</feature>
<feature type="region of interest" description="Disordered" evidence="4">
    <location>
        <begin position="1"/>
        <end position="21"/>
    </location>
</feature>
<dbReference type="Proteomes" id="UP001327560">
    <property type="component" value="Chromosome 8"/>
</dbReference>
<feature type="coiled-coil region" evidence="3">
    <location>
        <begin position="63"/>
        <end position="111"/>
    </location>
</feature>